<evidence type="ECO:0000313" key="11">
    <source>
        <dbReference type="RefSeq" id="XP_008059929.1"/>
    </source>
</evidence>
<dbReference type="SUPFAM" id="SSF48340">
    <property type="entry name" value="Interferon-induced guanylate-binding protein 1 (GBP1), C-terminal domain"/>
    <property type="match status" value="1"/>
</dbReference>
<dbReference type="KEGG" id="csyr:103264089"/>
<accession>A0A1U7TIR1</accession>
<feature type="domain" description="GB1/RHD3-type G" evidence="9">
    <location>
        <begin position="35"/>
        <end position="277"/>
    </location>
</feature>
<dbReference type="InterPro" id="IPR030386">
    <property type="entry name" value="G_GB1_RHD3_dom"/>
</dbReference>
<keyword evidence="10" id="KW-1185">Reference proteome</keyword>
<name>A0A1U7TIR1_CARSF</name>
<dbReference type="InterPro" id="IPR027417">
    <property type="entry name" value="P-loop_NTPase"/>
</dbReference>
<dbReference type="PANTHER" id="PTHR10751">
    <property type="entry name" value="GUANYLATE BINDING PROTEIN"/>
    <property type="match status" value="1"/>
</dbReference>
<dbReference type="CDD" id="cd01851">
    <property type="entry name" value="GBP"/>
    <property type="match status" value="1"/>
</dbReference>
<keyword evidence="1" id="KW-0399">Innate immunity</keyword>
<evidence type="ECO:0000256" key="3">
    <source>
        <dbReference type="ARBA" id="ARBA00022801"/>
    </source>
</evidence>
<dbReference type="GO" id="GO:0045087">
    <property type="term" value="P:innate immune response"/>
    <property type="evidence" value="ECO:0007669"/>
    <property type="project" value="UniProtKB-KW"/>
</dbReference>
<dbReference type="AlphaFoldDB" id="A0A1U7TIR1"/>
<evidence type="ECO:0000256" key="7">
    <source>
        <dbReference type="SAM" id="Coils"/>
    </source>
</evidence>
<keyword evidence="7" id="KW-0175">Coiled coil</keyword>
<dbReference type="Pfam" id="PF02841">
    <property type="entry name" value="GBP_C"/>
    <property type="match status" value="1"/>
</dbReference>
<evidence type="ECO:0000256" key="2">
    <source>
        <dbReference type="ARBA" id="ARBA00022741"/>
    </source>
</evidence>
<dbReference type="InterPro" id="IPR036543">
    <property type="entry name" value="Guanylate-bd_C_sf"/>
</dbReference>
<keyword evidence="5" id="KW-0342">GTP-binding</keyword>
<dbReference type="GeneID" id="103264089"/>
<dbReference type="Gene3D" id="3.40.50.300">
    <property type="entry name" value="P-loop containing nucleotide triphosphate hydrolases"/>
    <property type="match status" value="1"/>
</dbReference>
<dbReference type="RefSeq" id="XP_008059929.1">
    <property type="nucleotide sequence ID" value="XM_008061738.1"/>
</dbReference>
<comment type="similarity">
    <text evidence="6">Belongs to the TRAFAC class dynamin-like GTPase superfamily. GB1/RHD3 GTPase family.</text>
</comment>
<evidence type="ECO:0000256" key="6">
    <source>
        <dbReference type="PROSITE-ProRule" id="PRU01052"/>
    </source>
</evidence>
<feature type="region of interest" description="Disordered" evidence="8">
    <location>
        <begin position="496"/>
        <end position="525"/>
    </location>
</feature>
<dbReference type="Proteomes" id="UP000189704">
    <property type="component" value="Unplaced"/>
</dbReference>
<reference evidence="11" key="1">
    <citation type="submission" date="2025-08" db="UniProtKB">
        <authorList>
            <consortium name="RefSeq"/>
        </authorList>
    </citation>
    <scope>IDENTIFICATION</scope>
</reference>
<dbReference type="InterPro" id="IPR003191">
    <property type="entry name" value="Guanylate-bd/ATL_C"/>
</dbReference>
<keyword evidence="2" id="KW-0547">Nucleotide-binding</keyword>
<sequence length="622" mass="71055">MASESTMQAPICLVENEKEQLAVNPEALQILENISQPVVVVAITGIYRTGKSYLMNRLAGRNCGFPLGSTVRSKTKGIWMWCVPHPIKQNHTLVLLDTEGLGDVKKSDPKNDSWIFALSVLLSSAFVYNSMSTINHQALEQLHYVTELTQLIRAKASVTPGEGEDSTDFVSFFPDFVWTVRDFTLEMKIEECTITEDEYLEDALKLISGKNPKTPNSNMPRECIRHFFPKRKCFVFDRPTNDKSLLFSMEKVTEDQLDKNFQTQSAKFCSYIFTNAKTKTLRGGIVVTGSRLRTLVVTYVDVIKKGEVPCLENAVTTLAWLENSAAVQKAADHYSHQMAQRLRLPTDTLQELLDEHTACEKEAIAVFMERSFKDENQEFQKQLVVTIEIKKEDFLEQNERASLEYCQAELEKLSKPLMKTLSEGTFFASGGHKLYLEAKKKFEQDYNIVSRKGVKANEVLQNFLKSQATVEESILLSDKALTTEKKALEVVRAEKEKAEREREQLRQKEEEQKQKMKAQERSHQENIAHLREKFKKDQENFVIMLKSMLEHYLKVQDELLTEGFKKKAAELNAEINRLKKEIEAAKKNEQLSQKIEMAGKVLIAALPEIIKLASEGKKMLKN</sequence>
<proteinExistence type="inferred from homology"/>
<evidence type="ECO:0000256" key="4">
    <source>
        <dbReference type="ARBA" id="ARBA00022859"/>
    </source>
</evidence>
<keyword evidence="4" id="KW-0391">Immunity</keyword>
<dbReference type="SUPFAM" id="SSF52540">
    <property type="entry name" value="P-loop containing nucleoside triphosphate hydrolases"/>
    <property type="match status" value="1"/>
</dbReference>
<feature type="coiled-coil region" evidence="7">
    <location>
        <begin position="561"/>
        <end position="595"/>
    </location>
</feature>
<dbReference type="InterPro" id="IPR015894">
    <property type="entry name" value="Guanylate-bd_N"/>
</dbReference>
<protein>
    <submittedName>
        <fullName evidence="11">Guanylate-binding protein 7-like</fullName>
    </submittedName>
</protein>
<dbReference type="InterPro" id="IPR037684">
    <property type="entry name" value="GBP_C"/>
</dbReference>
<dbReference type="FunFam" id="3.40.50.300:FF:000422">
    <property type="entry name" value="Guanylate-binding protein 1"/>
    <property type="match status" value="1"/>
</dbReference>
<evidence type="ECO:0000256" key="8">
    <source>
        <dbReference type="SAM" id="MobiDB-lite"/>
    </source>
</evidence>
<dbReference type="Pfam" id="PF02263">
    <property type="entry name" value="GBP"/>
    <property type="match status" value="1"/>
</dbReference>
<dbReference type="PROSITE" id="PS51715">
    <property type="entry name" value="G_GB1_RHD3"/>
    <property type="match status" value="1"/>
</dbReference>
<dbReference type="CDD" id="cd16269">
    <property type="entry name" value="GBP_C"/>
    <property type="match status" value="1"/>
</dbReference>
<gene>
    <name evidence="11" type="primary">LOC103264089</name>
</gene>
<evidence type="ECO:0000259" key="9">
    <source>
        <dbReference type="PROSITE" id="PS51715"/>
    </source>
</evidence>
<evidence type="ECO:0000256" key="1">
    <source>
        <dbReference type="ARBA" id="ARBA00022588"/>
    </source>
</evidence>
<evidence type="ECO:0000313" key="10">
    <source>
        <dbReference type="Proteomes" id="UP000189704"/>
    </source>
</evidence>
<organism evidence="10 11">
    <name type="scientific">Carlito syrichta</name>
    <name type="common">Philippine tarsier</name>
    <name type="synonym">Tarsius syrichta</name>
    <dbReference type="NCBI Taxonomy" id="1868482"/>
    <lineage>
        <taxon>Eukaryota</taxon>
        <taxon>Metazoa</taxon>
        <taxon>Chordata</taxon>
        <taxon>Craniata</taxon>
        <taxon>Vertebrata</taxon>
        <taxon>Euteleostomi</taxon>
        <taxon>Mammalia</taxon>
        <taxon>Eutheria</taxon>
        <taxon>Euarchontoglires</taxon>
        <taxon>Primates</taxon>
        <taxon>Haplorrhini</taxon>
        <taxon>Tarsiiformes</taxon>
        <taxon>Tarsiidae</taxon>
        <taxon>Carlito</taxon>
    </lineage>
</organism>
<dbReference type="OrthoDB" id="2135133at2759"/>
<dbReference type="GO" id="GO:0003924">
    <property type="term" value="F:GTPase activity"/>
    <property type="evidence" value="ECO:0007669"/>
    <property type="project" value="InterPro"/>
</dbReference>
<keyword evidence="3" id="KW-0378">Hydrolase</keyword>
<dbReference type="GO" id="GO:0005525">
    <property type="term" value="F:GTP binding"/>
    <property type="evidence" value="ECO:0007669"/>
    <property type="project" value="UniProtKB-KW"/>
</dbReference>
<dbReference type="Gene3D" id="1.20.1000.10">
    <property type="entry name" value="Guanylate-binding protein, C-terminal domain"/>
    <property type="match status" value="1"/>
</dbReference>
<dbReference type="FunFam" id="1.20.1000.10:FF:000001">
    <property type="entry name" value="Guanylate binding protein 1"/>
    <property type="match status" value="1"/>
</dbReference>
<evidence type="ECO:0000256" key="5">
    <source>
        <dbReference type="ARBA" id="ARBA00023134"/>
    </source>
</evidence>